<sequence>MDSSERLKNSFKQIRHLTIVIVVFFMAMAAVLLYIMVDPSLSSFKSNKNEITVSDYEVVSEMDEADYDKIENGIHVRTGFVDSDGLMLVVNNCTNCHSAKLVTQNRMSKERWLATIRWMQETQNLWDLGKNEEIIVNYLATNYAPSKKGRRQNLTDIEWYELEE</sequence>
<name>A0ABW5N1D6_9FLAO</name>
<dbReference type="RefSeq" id="WP_377768343.1">
    <property type="nucleotide sequence ID" value="NZ_JBHULB010000082.1"/>
</dbReference>
<reference evidence="3" key="1">
    <citation type="journal article" date="2019" name="Int. J. Syst. Evol. Microbiol.">
        <title>The Global Catalogue of Microorganisms (GCM) 10K type strain sequencing project: providing services to taxonomists for standard genome sequencing and annotation.</title>
        <authorList>
            <consortium name="The Broad Institute Genomics Platform"/>
            <consortium name="The Broad Institute Genome Sequencing Center for Infectious Disease"/>
            <person name="Wu L."/>
            <person name="Ma J."/>
        </authorList>
    </citation>
    <scope>NUCLEOTIDE SEQUENCE [LARGE SCALE GENOMIC DNA]</scope>
    <source>
        <strain evidence="3">KCTC 52368</strain>
    </source>
</reference>
<dbReference type="Gene3D" id="1.10.760.10">
    <property type="entry name" value="Cytochrome c-like domain"/>
    <property type="match status" value="1"/>
</dbReference>
<keyword evidence="3" id="KW-1185">Reference proteome</keyword>
<dbReference type="Proteomes" id="UP001597526">
    <property type="component" value="Unassembled WGS sequence"/>
</dbReference>
<dbReference type="EMBL" id="JBHULB010000082">
    <property type="protein sequence ID" value="MFD2588882.1"/>
    <property type="molecule type" value="Genomic_DNA"/>
</dbReference>
<feature type="transmembrane region" description="Helical" evidence="1">
    <location>
        <begin position="16"/>
        <end position="37"/>
    </location>
</feature>
<gene>
    <name evidence="2" type="ORF">ACFSQJ_18295</name>
</gene>
<protein>
    <submittedName>
        <fullName evidence="2">Monoheme cytochrome C</fullName>
    </submittedName>
</protein>
<keyword evidence="1" id="KW-0812">Transmembrane</keyword>
<evidence type="ECO:0000313" key="3">
    <source>
        <dbReference type="Proteomes" id="UP001597526"/>
    </source>
</evidence>
<proteinExistence type="predicted"/>
<comment type="caution">
    <text evidence="2">The sequence shown here is derived from an EMBL/GenBank/DDBJ whole genome shotgun (WGS) entry which is preliminary data.</text>
</comment>
<dbReference type="InterPro" id="IPR036909">
    <property type="entry name" value="Cyt_c-like_dom_sf"/>
</dbReference>
<accession>A0ABW5N1D6</accession>
<organism evidence="2 3">
    <name type="scientific">Croceitalea marina</name>
    <dbReference type="NCBI Taxonomy" id="1775166"/>
    <lineage>
        <taxon>Bacteria</taxon>
        <taxon>Pseudomonadati</taxon>
        <taxon>Bacteroidota</taxon>
        <taxon>Flavobacteriia</taxon>
        <taxon>Flavobacteriales</taxon>
        <taxon>Flavobacteriaceae</taxon>
        <taxon>Croceitalea</taxon>
    </lineage>
</organism>
<evidence type="ECO:0000313" key="2">
    <source>
        <dbReference type="EMBL" id="MFD2588882.1"/>
    </source>
</evidence>
<keyword evidence="1" id="KW-0472">Membrane</keyword>
<keyword evidence="1" id="KW-1133">Transmembrane helix</keyword>
<evidence type="ECO:0000256" key="1">
    <source>
        <dbReference type="SAM" id="Phobius"/>
    </source>
</evidence>
<dbReference type="SUPFAM" id="SSF46626">
    <property type="entry name" value="Cytochrome c"/>
    <property type="match status" value="1"/>
</dbReference>